<gene>
    <name evidence="10" type="ORF">EDL96_09395</name>
</gene>
<organism evidence="10 11">
    <name type="scientific">Kocuria soli</name>
    <dbReference type="NCBI Taxonomy" id="2485125"/>
    <lineage>
        <taxon>Bacteria</taxon>
        <taxon>Bacillati</taxon>
        <taxon>Actinomycetota</taxon>
        <taxon>Actinomycetes</taxon>
        <taxon>Micrococcales</taxon>
        <taxon>Micrococcaceae</taxon>
        <taxon>Kocuria</taxon>
    </lineage>
</organism>
<feature type="transmembrane region" description="Helical" evidence="7">
    <location>
        <begin position="225"/>
        <end position="241"/>
    </location>
</feature>
<evidence type="ECO:0000256" key="1">
    <source>
        <dbReference type="ARBA" id="ARBA00004141"/>
    </source>
</evidence>
<dbReference type="InterPro" id="IPR006153">
    <property type="entry name" value="Cation/H_exchanger_TM"/>
</dbReference>
<keyword evidence="4 7" id="KW-0812">Transmembrane</keyword>
<dbReference type="InterPro" id="IPR038770">
    <property type="entry name" value="Na+/solute_symporter_sf"/>
</dbReference>
<dbReference type="PANTHER" id="PTHR42751:SF1">
    <property type="entry name" value="CATION_PROTON ANTIPORTER YBAL-RELATED"/>
    <property type="match status" value="1"/>
</dbReference>
<feature type="transmembrane region" description="Helical" evidence="7">
    <location>
        <begin position="253"/>
        <end position="269"/>
    </location>
</feature>
<sequence>MGAVAVYLTVIFLAGLVAVLVRLPPLIGFLAAGFILNGLDVEPLPGLHTAADLGVTLLLFGIGLKLDVRSLLSREVWQTAGVHGILSISIGMLGMWVLGLFGAPLLVGQDVGTLALIGFALSFSSTVLVVKILDEHAEAQSYYGRIAIGILILQDVAAVVFITASSGHWPSPWAVLLVFLPALIWVLRKVWDVLPHGEMQAVFGVAMALVPGYALFGALGLKGDLGALIVGVLMAGHPAAGELSRLLMGLKELLLVAFFVSIGIAGVVTGEALLVGTLLMLLLPAQSVGYIWLLHMNRLRRRTSVFAGLALSNYSEFALIVTAVGVEAGMLPETWLIAITVAVALSMVVAPLVGRRRDTVLAIARRVLPRWPEDKVHVHERPIDLDGATAVVLGMGRIGRSAYEELRDQFGYGVVGVESSAERVESLSANGYLVEEADATDPDFWDRLKMSEHVNIAVLAMPFHGTNLEALRRLHQSGFDGVVAAVAQYDDQVREIREQGADVVIQLYDGVGLALAESAVDMARPRHD</sequence>
<evidence type="ECO:0000256" key="5">
    <source>
        <dbReference type="ARBA" id="ARBA00022989"/>
    </source>
</evidence>
<evidence type="ECO:0000256" key="2">
    <source>
        <dbReference type="ARBA" id="ARBA00005551"/>
    </source>
</evidence>
<feature type="domain" description="Cation/H+ exchanger transmembrane" evidence="8">
    <location>
        <begin position="10"/>
        <end position="352"/>
    </location>
</feature>
<dbReference type="OrthoDB" id="3418949at2"/>
<feature type="transmembrane region" description="Helical" evidence="7">
    <location>
        <begin position="142"/>
        <end position="164"/>
    </location>
</feature>
<accession>A0A3N3ZP53</accession>
<dbReference type="Proteomes" id="UP000270616">
    <property type="component" value="Unassembled WGS sequence"/>
</dbReference>
<feature type="transmembrane region" description="Helical" evidence="7">
    <location>
        <begin position="80"/>
        <end position="105"/>
    </location>
</feature>
<proteinExistence type="inferred from homology"/>
<dbReference type="AlphaFoldDB" id="A0A3N3ZP53"/>
<evidence type="ECO:0000259" key="8">
    <source>
        <dbReference type="Pfam" id="PF00999"/>
    </source>
</evidence>
<feature type="transmembrane region" description="Helical" evidence="7">
    <location>
        <begin position="275"/>
        <end position="293"/>
    </location>
</feature>
<feature type="transmembrane region" description="Helical" evidence="7">
    <location>
        <begin position="170"/>
        <end position="187"/>
    </location>
</feature>
<dbReference type="PANTHER" id="PTHR42751">
    <property type="entry name" value="SODIUM/HYDROGEN EXCHANGER FAMILY/TRKA DOMAIN PROTEIN"/>
    <property type="match status" value="1"/>
</dbReference>
<reference evidence="10 11" key="1">
    <citation type="submission" date="2018-10" db="EMBL/GenBank/DDBJ databases">
        <title>Kocuria sp. M5W7-7, whole genome shotgun sequence.</title>
        <authorList>
            <person name="Tuo L."/>
        </authorList>
    </citation>
    <scope>NUCLEOTIDE SEQUENCE [LARGE SCALE GENOMIC DNA]</scope>
    <source>
        <strain evidence="10 11">M5W7-7</strain>
    </source>
</reference>
<feature type="domain" description="RCK N-terminal" evidence="9">
    <location>
        <begin position="391"/>
        <end position="506"/>
    </location>
</feature>
<feature type="transmembrane region" description="Helical" evidence="7">
    <location>
        <begin position="334"/>
        <end position="353"/>
    </location>
</feature>
<evidence type="ECO:0000313" key="10">
    <source>
        <dbReference type="EMBL" id="ROZ62711.1"/>
    </source>
</evidence>
<comment type="similarity">
    <text evidence="2">Belongs to the monovalent cation:proton antiporter 2 (CPA2) transporter (TC 2.A.37) family.</text>
</comment>
<feature type="transmembrane region" description="Helical" evidence="7">
    <location>
        <begin position="305"/>
        <end position="328"/>
    </location>
</feature>
<dbReference type="InterPro" id="IPR003148">
    <property type="entry name" value="RCK_N"/>
</dbReference>
<feature type="transmembrane region" description="Helical" evidence="7">
    <location>
        <begin position="199"/>
        <end position="219"/>
    </location>
</feature>
<dbReference type="Gene3D" id="1.20.1530.20">
    <property type="match status" value="1"/>
</dbReference>
<dbReference type="GO" id="GO:0015297">
    <property type="term" value="F:antiporter activity"/>
    <property type="evidence" value="ECO:0007669"/>
    <property type="project" value="InterPro"/>
</dbReference>
<dbReference type="InterPro" id="IPR036291">
    <property type="entry name" value="NAD(P)-bd_dom_sf"/>
</dbReference>
<feature type="transmembrane region" description="Helical" evidence="7">
    <location>
        <begin position="7"/>
        <end position="35"/>
    </location>
</feature>
<dbReference type="Pfam" id="PF02254">
    <property type="entry name" value="TrkA_N"/>
    <property type="match status" value="1"/>
</dbReference>
<feature type="transmembrane region" description="Helical" evidence="7">
    <location>
        <begin position="111"/>
        <end position="130"/>
    </location>
</feature>
<dbReference type="GO" id="GO:1902600">
    <property type="term" value="P:proton transmembrane transport"/>
    <property type="evidence" value="ECO:0007669"/>
    <property type="project" value="InterPro"/>
</dbReference>
<dbReference type="GO" id="GO:0006813">
    <property type="term" value="P:potassium ion transport"/>
    <property type="evidence" value="ECO:0007669"/>
    <property type="project" value="InterPro"/>
</dbReference>
<evidence type="ECO:0000256" key="4">
    <source>
        <dbReference type="ARBA" id="ARBA00022692"/>
    </source>
</evidence>
<name>A0A3N3ZP53_9MICC</name>
<keyword evidence="11" id="KW-1185">Reference proteome</keyword>
<dbReference type="SUPFAM" id="SSF51735">
    <property type="entry name" value="NAD(P)-binding Rossmann-fold domains"/>
    <property type="match status" value="1"/>
</dbReference>
<comment type="subcellular location">
    <subcellularLocation>
        <location evidence="1">Membrane</location>
        <topology evidence="1">Multi-pass membrane protein</topology>
    </subcellularLocation>
</comment>
<dbReference type="Gene3D" id="3.40.50.720">
    <property type="entry name" value="NAD(P)-binding Rossmann-like Domain"/>
    <property type="match status" value="1"/>
</dbReference>
<evidence type="ECO:0000256" key="3">
    <source>
        <dbReference type="ARBA" id="ARBA00022448"/>
    </source>
</evidence>
<keyword evidence="5 7" id="KW-1133">Transmembrane helix</keyword>
<dbReference type="EMBL" id="RKMF01000011">
    <property type="protein sequence ID" value="ROZ62711.1"/>
    <property type="molecule type" value="Genomic_DNA"/>
</dbReference>
<keyword evidence="6 7" id="KW-0472">Membrane</keyword>
<evidence type="ECO:0000256" key="7">
    <source>
        <dbReference type="SAM" id="Phobius"/>
    </source>
</evidence>
<dbReference type="Pfam" id="PF00999">
    <property type="entry name" value="Na_H_Exchanger"/>
    <property type="match status" value="1"/>
</dbReference>
<evidence type="ECO:0000256" key="6">
    <source>
        <dbReference type="ARBA" id="ARBA00023136"/>
    </source>
</evidence>
<keyword evidence="3" id="KW-0813">Transport</keyword>
<dbReference type="GO" id="GO:0016020">
    <property type="term" value="C:membrane"/>
    <property type="evidence" value="ECO:0007669"/>
    <property type="project" value="UniProtKB-SubCell"/>
</dbReference>
<protein>
    <submittedName>
        <fullName evidence="10">Potassium transporter Kef</fullName>
    </submittedName>
</protein>
<evidence type="ECO:0000259" key="9">
    <source>
        <dbReference type="Pfam" id="PF02254"/>
    </source>
</evidence>
<comment type="caution">
    <text evidence="10">The sequence shown here is derived from an EMBL/GenBank/DDBJ whole genome shotgun (WGS) entry which is preliminary data.</text>
</comment>
<feature type="transmembrane region" description="Helical" evidence="7">
    <location>
        <begin position="47"/>
        <end position="68"/>
    </location>
</feature>
<evidence type="ECO:0000313" key="11">
    <source>
        <dbReference type="Proteomes" id="UP000270616"/>
    </source>
</evidence>